<sequence>MMIEIMNNIVIKMNKKYFVEKYGVDFYAKFKTEVGKKLDEIIPEVPDIGDSIFKSSYLMAIFFIAWYKVLEEMKISNEEIRLIIWTATENCLKKIPNLFISVAKKIYLKPMIRKAESHTKKSEENNLPEYDWKIKYEKVDDNCFYLSTYECGIKKLCKKFDVEDMLLIMCRMDYLTSHYLKSGFERTKTLGDGDEVCNNKFFINGECEWSPEKGFPERK</sequence>
<name>A0A6B4JSI1_CLOBO</name>
<evidence type="ECO:0000313" key="2">
    <source>
        <dbReference type="Proteomes" id="UP000472521"/>
    </source>
</evidence>
<organism evidence="1 2">
    <name type="scientific">Clostridium botulinum</name>
    <dbReference type="NCBI Taxonomy" id="1491"/>
    <lineage>
        <taxon>Bacteria</taxon>
        <taxon>Bacillati</taxon>
        <taxon>Bacillota</taxon>
        <taxon>Clostridia</taxon>
        <taxon>Eubacteriales</taxon>
        <taxon>Clostridiaceae</taxon>
        <taxon>Clostridium</taxon>
    </lineage>
</organism>
<accession>A0A6B4JSI1</accession>
<reference evidence="1 2" key="1">
    <citation type="submission" date="2019-04" db="EMBL/GenBank/DDBJ databases">
        <title>Genome sequencing of Clostridium botulinum Groups I-IV and Clostridium butyricum.</title>
        <authorList>
            <person name="Brunt J."/>
            <person name="Van Vliet A.H.M."/>
            <person name="Stringer S.C."/>
            <person name="Carter A.T."/>
            <person name="Peck M.W."/>
        </authorList>
    </citation>
    <scope>NUCLEOTIDE SEQUENCE [LARGE SCALE GENOMIC DNA]</scope>
    <source>
        <strain evidence="1 2">IFR 18/054</strain>
    </source>
</reference>
<gene>
    <name evidence="1" type="ORF">FCV25_01980</name>
</gene>
<dbReference type="Pfam" id="PF14196">
    <property type="entry name" value="ATC_hydrolase"/>
    <property type="match status" value="1"/>
</dbReference>
<dbReference type="AlphaFoldDB" id="A0A6B4JSI1"/>
<comment type="caution">
    <text evidence="1">The sequence shown here is derived from an EMBL/GenBank/DDBJ whole genome shotgun (WGS) entry which is preliminary data.</text>
</comment>
<dbReference type="InterPro" id="IPR026002">
    <property type="entry name" value="ATC_hydrolase-like"/>
</dbReference>
<dbReference type="EMBL" id="SWND01000001">
    <property type="protein sequence ID" value="NFF00558.1"/>
    <property type="molecule type" value="Genomic_DNA"/>
</dbReference>
<evidence type="ECO:0000313" key="1">
    <source>
        <dbReference type="EMBL" id="NFF00558.1"/>
    </source>
</evidence>
<dbReference type="Proteomes" id="UP000472521">
    <property type="component" value="Unassembled WGS sequence"/>
</dbReference>
<proteinExistence type="predicted"/>
<protein>
    <submittedName>
        <fullName evidence="1">Uncharacterized protein</fullName>
    </submittedName>
</protein>